<gene>
    <name evidence="7" type="ORF">IW248_006360</name>
</gene>
<feature type="domain" description="Tyr recombinase" evidence="5">
    <location>
        <begin position="178"/>
        <end position="386"/>
    </location>
</feature>
<dbReference type="Proteomes" id="UP000614915">
    <property type="component" value="Unassembled WGS sequence"/>
</dbReference>
<comment type="caution">
    <text evidence="7">The sequence shown here is derived from an EMBL/GenBank/DDBJ whole genome shotgun (WGS) entry which is preliminary data.</text>
</comment>
<dbReference type="InterPro" id="IPR050090">
    <property type="entry name" value="Tyrosine_recombinase_XerCD"/>
</dbReference>
<protein>
    <submittedName>
        <fullName evidence="7">Integrase</fullName>
    </submittedName>
</protein>
<dbReference type="CDD" id="cd01189">
    <property type="entry name" value="INT_ICEBs1_C_like"/>
    <property type="match status" value="1"/>
</dbReference>
<proteinExistence type="predicted"/>
<dbReference type="PANTHER" id="PTHR30349">
    <property type="entry name" value="PHAGE INTEGRASE-RELATED"/>
    <property type="match status" value="1"/>
</dbReference>
<evidence type="ECO:0000256" key="3">
    <source>
        <dbReference type="ARBA" id="ARBA00023172"/>
    </source>
</evidence>
<keyword evidence="8" id="KW-1185">Reference proteome</keyword>
<dbReference type="InterPro" id="IPR010998">
    <property type="entry name" value="Integrase_recombinase_N"/>
</dbReference>
<dbReference type="InterPro" id="IPR002104">
    <property type="entry name" value="Integrase_catalytic"/>
</dbReference>
<keyword evidence="2 4" id="KW-0238">DNA-binding</keyword>
<dbReference type="SUPFAM" id="SSF56349">
    <property type="entry name" value="DNA breaking-rejoining enzymes"/>
    <property type="match status" value="1"/>
</dbReference>
<dbReference type="PANTHER" id="PTHR30349:SF91">
    <property type="entry name" value="INTA PROTEIN"/>
    <property type="match status" value="1"/>
</dbReference>
<evidence type="ECO:0000259" key="5">
    <source>
        <dbReference type="PROSITE" id="PS51898"/>
    </source>
</evidence>
<dbReference type="EMBL" id="JADOTX010000001">
    <property type="protein sequence ID" value="MBG6070073.1"/>
    <property type="molecule type" value="Genomic_DNA"/>
</dbReference>
<dbReference type="Gene3D" id="1.10.150.130">
    <property type="match status" value="1"/>
</dbReference>
<dbReference type="InterPro" id="IPR044068">
    <property type="entry name" value="CB"/>
</dbReference>
<dbReference type="PROSITE" id="PS51898">
    <property type="entry name" value="TYR_RECOMBINASE"/>
    <property type="match status" value="1"/>
</dbReference>
<evidence type="ECO:0000313" key="8">
    <source>
        <dbReference type="Proteomes" id="UP000614915"/>
    </source>
</evidence>
<dbReference type="Pfam" id="PF14659">
    <property type="entry name" value="Phage_int_SAM_3"/>
    <property type="match status" value="1"/>
</dbReference>
<reference evidence="7 8" key="1">
    <citation type="submission" date="2020-11" db="EMBL/GenBank/DDBJ databases">
        <title>Sequencing the genomes of 1000 actinobacteria strains.</title>
        <authorList>
            <person name="Klenk H.-P."/>
        </authorList>
    </citation>
    <scope>NUCLEOTIDE SEQUENCE [LARGE SCALE GENOMIC DNA]</scope>
    <source>
        <strain evidence="7 8">DSM 101692</strain>
    </source>
</reference>
<dbReference type="RefSeq" id="WP_307788337.1">
    <property type="nucleotide sequence ID" value="NZ_JADOTX010000001.1"/>
</dbReference>
<dbReference type="Gene3D" id="1.10.443.10">
    <property type="entry name" value="Intergrase catalytic core"/>
    <property type="match status" value="1"/>
</dbReference>
<keyword evidence="1" id="KW-0229">DNA integration</keyword>
<evidence type="ECO:0000313" key="7">
    <source>
        <dbReference type="EMBL" id="MBG6070073.1"/>
    </source>
</evidence>
<accession>A0ABS0JUL5</accession>
<dbReference type="PROSITE" id="PS51900">
    <property type="entry name" value="CB"/>
    <property type="match status" value="1"/>
</dbReference>
<dbReference type="InterPro" id="IPR011010">
    <property type="entry name" value="DNA_brk_join_enz"/>
</dbReference>
<dbReference type="InterPro" id="IPR013762">
    <property type="entry name" value="Integrase-like_cat_sf"/>
</dbReference>
<dbReference type="InterPro" id="IPR004107">
    <property type="entry name" value="Integrase_SAM-like_N"/>
</dbReference>
<evidence type="ECO:0000256" key="1">
    <source>
        <dbReference type="ARBA" id="ARBA00022908"/>
    </source>
</evidence>
<dbReference type="Pfam" id="PF00589">
    <property type="entry name" value="Phage_integrase"/>
    <property type="match status" value="1"/>
</dbReference>
<sequence>MTSGRKANGRSSIFKGSDGRWHGYVTMGVKDNGRIDRRHVQAGTEKAVTAKVRELEQKREAGGVTAAGKPPTVGEWLTYWLDNIAARKVRESTLQGYRSKVDAHLLPGIGAHRLDRLLPEHVEKFYAACAVKKPKPLAPATVLQLHRILSRSLKVAHQRGRVTRNVCELVDSPSVSREEVQPLTAADARAILAAAAGRRNAARWSVALALGLRQGEALGLLWDAVDLDAGQIRVRWQLQRLTGRGLVLVEPKSRASRRTIAVPDQLVDALRAHRAEQDAERALARDLWDDQVPTLDGKVLRGLVFPQPTGRPIDPRADWAQWKQLSKDAGVRESRLHDARHTAASVLLAQGVPARVVMELLGHSQIGLTLGTYSHVAPELSRAAAEGIGGALWN</sequence>
<evidence type="ECO:0000256" key="4">
    <source>
        <dbReference type="PROSITE-ProRule" id="PRU01248"/>
    </source>
</evidence>
<organism evidence="7 8">
    <name type="scientific">Micromonospora ureilytica</name>
    <dbReference type="NCBI Taxonomy" id="709868"/>
    <lineage>
        <taxon>Bacteria</taxon>
        <taxon>Bacillati</taxon>
        <taxon>Actinomycetota</taxon>
        <taxon>Actinomycetes</taxon>
        <taxon>Micromonosporales</taxon>
        <taxon>Micromonosporaceae</taxon>
        <taxon>Micromonospora</taxon>
    </lineage>
</organism>
<evidence type="ECO:0000259" key="6">
    <source>
        <dbReference type="PROSITE" id="PS51900"/>
    </source>
</evidence>
<name>A0ABS0JUL5_9ACTN</name>
<keyword evidence="3" id="KW-0233">DNA recombination</keyword>
<feature type="domain" description="Core-binding (CB)" evidence="6">
    <location>
        <begin position="71"/>
        <end position="157"/>
    </location>
</feature>
<evidence type="ECO:0000256" key="2">
    <source>
        <dbReference type="ARBA" id="ARBA00023125"/>
    </source>
</evidence>